<evidence type="ECO:0000256" key="3">
    <source>
        <dbReference type="ARBA" id="ARBA00022692"/>
    </source>
</evidence>
<proteinExistence type="predicted"/>
<keyword evidence="2" id="KW-0813">Transport</keyword>
<reference evidence="10 11" key="1">
    <citation type="submission" date="2020-08" db="EMBL/GenBank/DDBJ databases">
        <title>Sequencing the genomes of 1000 actinobacteria strains.</title>
        <authorList>
            <person name="Klenk H.-P."/>
        </authorList>
    </citation>
    <scope>NUCLEOTIDE SEQUENCE [LARGE SCALE GENOMIC DNA]</scope>
    <source>
        <strain evidence="10 11">DSM 40483</strain>
    </source>
</reference>
<dbReference type="InterPro" id="IPR036259">
    <property type="entry name" value="MFS_trans_sf"/>
</dbReference>
<evidence type="ECO:0000313" key="10">
    <source>
        <dbReference type="EMBL" id="MBB4710922.1"/>
    </source>
</evidence>
<dbReference type="EMBL" id="JACHMS010000001">
    <property type="protein sequence ID" value="MBB4710922.1"/>
    <property type="molecule type" value="Genomic_DNA"/>
</dbReference>
<feature type="transmembrane region" description="Helical" evidence="8">
    <location>
        <begin position="191"/>
        <end position="213"/>
    </location>
</feature>
<evidence type="ECO:0000256" key="8">
    <source>
        <dbReference type="SAM" id="Phobius"/>
    </source>
</evidence>
<dbReference type="SUPFAM" id="SSF103473">
    <property type="entry name" value="MFS general substrate transporter"/>
    <property type="match status" value="1"/>
</dbReference>
<feature type="region of interest" description="Disordered" evidence="7">
    <location>
        <begin position="1"/>
        <end position="53"/>
    </location>
</feature>
<keyword evidence="5 8" id="KW-0472">Membrane</keyword>
<protein>
    <submittedName>
        <fullName evidence="10">EmrB/QacA subfamily drug resistance transporter</fullName>
    </submittedName>
</protein>
<comment type="caution">
    <text evidence="10">The sequence shown here is derived from an EMBL/GenBank/DDBJ whole genome shotgun (WGS) entry which is preliminary data.</text>
</comment>
<dbReference type="AlphaFoldDB" id="A0A7W7DKE8"/>
<sequence length="587" mass="61069">MPTAVHGLARGIDAQGPGASGRQRSSRRQAADPRGGSQWGPGSNCHDAPMAPPVDAAAKPAAERLVLLTLAAGQFLMALDSSVMNVSIATVAEDLDTPVTGIQGAITAYTLVMAMFMIPGGKVGALIGRRRAFMIGCAVYGCGSLTTALAPNLTVLLIGWAFLEGIGAALILPAIVTLVASNFAVERRPAAYGLVAAAGAVAIALGPLIGGLATTYFSWRWVFAGEVVMVLGIVLFARRIADAPLGERARIDFVGAVLSALGLGTFVYGVLRSDEWGWFRPKPDAPSWLGVSLVVWLMLIGLLLIWLFLRWEARVAHRLGEPLVDPAMLHNKQLTGGLTMFFFQYLVQMGVFFVVPLYLSVALGLSALKTGARILPLSLTLLAAAILIPRLLPHVSPRRVVRFGVLALLAGAVILMAALDADAGGEIVTIPLLLIGLGMGALASQLGSVTVSAVPEAQSAEVGGVQNAVTNLGASIGTALAGSIMIAALTSSFLTNVEQNPAVPDRVKSQASVQLQSGAPFLSDAQLKKALEDAGVSEETSQEVFDANTEARLDGLRAALAALALAALLALFFTSRIPTTQPQATRP</sequence>
<dbReference type="Pfam" id="PF07690">
    <property type="entry name" value="MFS_1"/>
    <property type="match status" value="1"/>
</dbReference>
<dbReference type="InterPro" id="IPR011701">
    <property type="entry name" value="MFS"/>
</dbReference>
<feature type="transmembrane region" description="Helical" evidence="8">
    <location>
        <begin position="371"/>
        <end position="388"/>
    </location>
</feature>
<name>A0A7W7DKE8_9ACTN</name>
<keyword evidence="3 8" id="KW-0812">Transmembrane</keyword>
<keyword evidence="4 8" id="KW-1133">Transmembrane helix</keyword>
<feature type="transmembrane region" description="Helical" evidence="8">
    <location>
        <begin position="249"/>
        <end position="268"/>
    </location>
</feature>
<evidence type="ECO:0000256" key="4">
    <source>
        <dbReference type="ARBA" id="ARBA00022989"/>
    </source>
</evidence>
<feature type="transmembrane region" description="Helical" evidence="8">
    <location>
        <begin position="219"/>
        <end position="237"/>
    </location>
</feature>
<accession>A0A7W7DKE8</accession>
<feature type="transmembrane region" description="Helical" evidence="8">
    <location>
        <begin position="338"/>
        <end position="359"/>
    </location>
</feature>
<evidence type="ECO:0000256" key="1">
    <source>
        <dbReference type="ARBA" id="ARBA00004651"/>
    </source>
</evidence>
<comment type="subcellular location">
    <subcellularLocation>
        <location evidence="1">Cell membrane</location>
        <topology evidence="1">Multi-pass membrane protein</topology>
    </subcellularLocation>
</comment>
<evidence type="ECO:0000256" key="6">
    <source>
        <dbReference type="ARBA" id="ARBA00023251"/>
    </source>
</evidence>
<gene>
    <name evidence="10" type="ORF">BJ965_000804</name>
</gene>
<dbReference type="Proteomes" id="UP000565089">
    <property type="component" value="Unassembled WGS sequence"/>
</dbReference>
<feature type="transmembrane region" description="Helical" evidence="8">
    <location>
        <begin position="472"/>
        <end position="494"/>
    </location>
</feature>
<organism evidence="10 11">
    <name type="scientific">Streptomyces luteogriseus</name>
    <dbReference type="NCBI Taxonomy" id="68233"/>
    <lineage>
        <taxon>Bacteria</taxon>
        <taxon>Bacillati</taxon>
        <taxon>Actinomycetota</taxon>
        <taxon>Actinomycetes</taxon>
        <taxon>Kitasatosporales</taxon>
        <taxon>Streptomycetaceae</taxon>
        <taxon>Streptomyces</taxon>
    </lineage>
</organism>
<keyword evidence="6" id="KW-0046">Antibiotic resistance</keyword>
<feature type="domain" description="Major facilitator superfamily (MFS) profile" evidence="9">
    <location>
        <begin position="66"/>
        <end position="578"/>
    </location>
</feature>
<dbReference type="GO" id="GO:0005886">
    <property type="term" value="C:plasma membrane"/>
    <property type="evidence" value="ECO:0007669"/>
    <property type="project" value="UniProtKB-SubCell"/>
</dbReference>
<dbReference type="PROSITE" id="PS50850">
    <property type="entry name" value="MFS"/>
    <property type="match status" value="1"/>
</dbReference>
<dbReference type="GO" id="GO:0022857">
    <property type="term" value="F:transmembrane transporter activity"/>
    <property type="evidence" value="ECO:0007669"/>
    <property type="project" value="InterPro"/>
</dbReference>
<dbReference type="PANTHER" id="PTHR42718">
    <property type="entry name" value="MAJOR FACILITATOR SUPERFAMILY MULTIDRUG TRANSPORTER MFSC"/>
    <property type="match status" value="1"/>
</dbReference>
<dbReference type="Gene3D" id="1.20.1250.20">
    <property type="entry name" value="MFS general substrate transporter like domains"/>
    <property type="match status" value="1"/>
</dbReference>
<evidence type="ECO:0000259" key="9">
    <source>
        <dbReference type="PROSITE" id="PS50850"/>
    </source>
</evidence>
<evidence type="ECO:0000256" key="7">
    <source>
        <dbReference type="SAM" id="MobiDB-lite"/>
    </source>
</evidence>
<dbReference type="CDD" id="cd17321">
    <property type="entry name" value="MFS_MMR_MDR_like"/>
    <property type="match status" value="1"/>
</dbReference>
<keyword evidence="11" id="KW-1185">Reference proteome</keyword>
<feature type="transmembrane region" description="Helical" evidence="8">
    <location>
        <begin position="400"/>
        <end position="418"/>
    </location>
</feature>
<feature type="transmembrane region" description="Helical" evidence="8">
    <location>
        <begin position="555"/>
        <end position="573"/>
    </location>
</feature>
<dbReference type="InterPro" id="IPR020846">
    <property type="entry name" value="MFS_dom"/>
</dbReference>
<evidence type="ECO:0000256" key="2">
    <source>
        <dbReference type="ARBA" id="ARBA00022448"/>
    </source>
</evidence>
<evidence type="ECO:0000313" key="11">
    <source>
        <dbReference type="Proteomes" id="UP000565089"/>
    </source>
</evidence>
<dbReference type="PRINTS" id="PR01036">
    <property type="entry name" value="TCRTETB"/>
</dbReference>
<dbReference type="GO" id="GO:0046677">
    <property type="term" value="P:response to antibiotic"/>
    <property type="evidence" value="ECO:0007669"/>
    <property type="project" value="UniProtKB-KW"/>
</dbReference>
<evidence type="ECO:0000256" key="5">
    <source>
        <dbReference type="ARBA" id="ARBA00023136"/>
    </source>
</evidence>
<feature type="transmembrane region" description="Helical" evidence="8">
    <location>
        <begin position="288"/>
        <end position="309"/>
    </location>
</feature>
<feature type="transmembrane region" description="Helical" evidence="8">
    <location>
        <begin position="100"/>
        <end position="120"/>
    </location>
</feature>
<feature type="transmembrane region" description="Helical" evidence="8">
    <location>
        <begin position="132"/>
        <end position="151"/>
    </location>
</feature>
<dbReference type="Gene3D" id="1.20.1720.10">
    <property type="entry name" value="Multidrug resistance protein D"/>
    <property type="match status" value="1"/>
</dbReference>
<feature type="transmembrane region" description="Helical" evidence="8">
    <location>
        <begin position="430"/>
        <end position="451"/>
    </location>
</feature>
<feature type="transmembrane region" description="Helical" evidence="8">
    <location>
        <begin position="157"/>
        <end position="179"/>
    </location>
</feature>
<dbReference type="PANTHER" id="PTHR42718:SF9">
    <property type="entry name" value="MAJOR FACILITATOR SUPERFAMILY MULTIDRUG TRANSPORTER MFSC"/>
    <property type="match status" value="1"/>
</dbReference>